<dbReference type="RefSeq" id="WP_338179123.1">
    <property type="nucleotide sequence ID" value="NZ_JAEKNQ010000035.1"/>
</dbReference>
<dbReference type="InterPro" id="IPR011051">
    <property type="entry name" value="RmlC_Cupin_sf"/>
</dbReference>
<dbReference type="PANTHER" id="PTHR35848">
    <property type="entry name" value="OXALATE-BINDING PROTEIN"/>
    <property type="match status" value="1"/>
</dbReference>
<name>A0A934KA40_9BACT</name>
<evidence type="ECO:0000313" key="3">
    <source>
        <dbReference type="EMBL" id="MBJ7603312.1"/>
    </source>
</evidence>
<dbReference type="Proteomes" id="UP000620075">
    <property type="component" value="Unassembled WGS sequence"/>
</dbReference>
<dbReference type="InterPro" id="IPR013096">
    <property type="entry name" value="Cupin_2"/>
</dbReference>
<evidence type="ECO:0000259" key="2">
    <source>
        <dbReference type="Pfam" id="PF07883"/>
    </source>
</evidence>
<accession>A0A934KA40</accession>
<dbReference type="SUPFAM" id="SSF51182">
    <property type="entry name" value="RmlC-like cupins"/>
    <property type="match status" value="1"/>
</dbReference>
<dbReference type="EMBL" id="JAEKNQ010000035">
    <property type="protein sequence ID" value="MBJ7603312.1"/>
    <property type="molecule type" value="Genomic_DNA"/>
</dbReference>
<organism evidence="3 4">
    <name type="scientific">Candidatus Dormiibacter inghamiae</name>
    <dbReference type="NCBI Taxonomy" id="3127013"/>
    <lineage>
        <taxon>Bacteria</taxon>
        <taxon>Bacillati</taxon>
        <taxon>Candidatus Dormiibacterota</taxon>
        <taxon>Candidatus Dormibacteria</taxon>
        <taxon>Candidatus Dormibacterales</taxon>
        <taxon>Candidatus Dormibacteraceae</taxon>
        <taxon>Candidatus Dormiibacter</taxon>
    </lineage>
</organism>
<proteinExistence type="predicted"/>
<sequence>MSFIEGKRAVIEYVRKVDLEALRQSPERWSQELTSDGAICSCAVTVIKTPPGGGSPAGLHTHGVDQVFYILDGTMNVEIDGSAYVVDSGTAVLFPAGVAHRNWNAGTDAIVHLAIAAPAPPKSAAFAISVPS</sequence>
<dbReference type="Pfam" id="PF07883">
    <property type="entry name" value="Cupin_2"/>
    <property type="match status" value="1"/>
</dbReference>
<comment type="caution">
    <text evidence="3">The sequence shown here is derived from an EMBL/GenBank/DDBJ whole genome shotgun (WGS) entry which is preliminary data.</text>
</comment>
<dbReference type="InterPro" id="IPR014710">
    <property type="entry name" value="RmlC-like_jellyroll"/>
</dbReference>
<protein>
    <submittedName>
        <fullName evidence="3">Cupin domain-containing protein</fullName>
    </submittedName>
</protein>
<reference evidence="3 4" key="1">
    <citation type="submission" date="2020-10" db="EMBL/GenBank/DDBJ databases">
        <title>Ca. Dormibacterota MAGs.</title>
        <authorList>
            <person name="Montgomery K."/>
        </authorList>
    </citation>
    <scope>NUCLEOTIDE SEQUENCE [LARGE SCALE GENOMIC DNA]</scope>
    <source>
        <strain evidence="3">SC8811_S16_3</strain>
    </source>
</reference>
<keyword evidence="1" id="KW-0479">Metal-binding</keyword>
<dbReference type="Gene3D" id="2.60.120.10">
    <property type="entry name" value="Jelly Rolls"/>
    <property type="match status" value="1"/>
</dbReference>
<feature type="domain" description="Cupin type-2" evidence="2">
    <location>
        <begin position="48"/>
        <end position="113"/>
    </location>
</feature>
<evidence type="ECO:0000256" key="1">
    <source>
        <dbReference type="ARBA" id="ARBA00022723"/>
    </source>
</evidence>
<evidence type="ECO:0000313" key="4">
    <source>
        <dbReference type="Proteomes" id="UP000620075"/>
    </source>
</evidence>
<dbReference type="InterPro" id="IPR051610">
    <property type="entry name" value="GPI/OXD"/>
</dbReference>
<gene>
    <name evidence="3" type="ORF">JF888_09020</name>
</gene>
<dbReference type="GO" id="GO:0046872">
    <property type="term" value="F:metal ion binding"/>
    <property type="evidence" value="ECO:0007669"/>
    <property type="project" value="UniProtKB-KW"/>
</dbReference>
<dbReference type="AlphaFoldDB" id="A0A934KA40"/>